<dbReference type="eggNOG" id="COG3313">
    <property type="taxonomic scope" value="Bacteria"/>
</dbReference>
<evidence type="ECO:0000313" key="2">
    <source>
        <dbReference type="Proteomes" id="UP000016570"/>
    </source>
</evidence>
<proteinExistence type="predicted"/>
<protein>
    <recommendedName>
        <fullName evidence="3">DUF1289 domain-containing protein</fullName>
    </recommendedName>
</protein>
<dbReference type="Proteomes" id="UP000016570">
    <property type="component" value="Unassembled WGS sequence"/>
</dbReference>
<keyword evidence="2" id="KW-1185">Reference proteome</keyword>
<dbReference type="InterPro" id="IPR032720">
    <property type="entry name" value="Cys_rich_CWC"/>
</dbReference>
<organism evidence="1 2">
    <name type="scientific">Vibrio proteolyticus NBRC 13287</name>
    <dbReference type="NCBI Taxonomy" id="1219065"/>
    <lineage>
        <taxon>Bacteria</taxon>
        <taxon>Pseudomonadati</taxon>
        <taxon>Pseudomonadota</taxon>
        <taxon>Gammaproteobacteria</taxon>
        <taxon>Vibrionales</taxon>
        <taxon>Vibrionaceae</taxon>
        <taxon>Vibrio</taxon>
    </lineage>
</organism>
<dbReference type="AlphaFoldDB" id="U3BJB9"/>
<sequence length="113" mass="12701">MRGKVRIHETAMKSPCIAACKNQGGICLGCNRTMEEIIQWRHLSDDQRDTIIDSLQGKITSHQCPSCGQNAQCDIAAGKNHCWCFELEQRDTSSMENNDQCLCRKCLTSLPIE</sequence>
<dbReference type="Pfam" id="PF14375">
    <property type="entry name" value="Cys_rich_CWC"/>
    <property type="match status" value="1"/>
</dbReference>
<comment type="caution">
    <text evidence="1">The sequence shown here is derived from an EMBL/GenBank/DDBJ whole genome shotgun (WGS) entry which is preliminary data.</text>
</comment>
<dbReference type="PANTHER" id="PTHR35175">
    <property type="entry name" value="DUF1289 DOMAIN-CONTAINING PROTEIN"/>
    <property type="match status" value="1"/>
</dbReference>
<name>U3BJB9_VIBPR</name>
<evidence type="ECO:0000313" key="1">
    <source>
        <dbReference type="EMBL" id="GAD66743.1"/>
    </source>
</evidence>
<reference evidence="1 2" key="1">
    <citation type="submission" date="2013-09" db="EMBL/GenBank/DDBJ databases">
        <title>Whole genome shotgun sequence of Vibrio proteolyticus NBRC 13287.</title>
        <authorList>
            <person name="Isaki S."/>
            <person name="Hosoyama A."/>
            <person name="Numata M."/>
            <person name="Hashimoto M."/>
            <person name="Hosoyama Y."/>
            <person name="Tsuchikane K."/>
            <person name="Noguchi M."/>
            <person name="Hirakata S."/>
            <person name="Ichikawa N."/>
            <person name="Ohji S."/>
            <person name="Yamazoe A."/>
            <person name="Fujita N."/>
        </authorList>
    </citation>
    <scope>NUCLEOTIDE SEQUENCE [LARGE SCALE GENOMIC DNA]</scope>
    <source>
        <strain evidence="1 2">NBRC 13287</strain>
    </source>
</reference>
<dbReference type="STRING" id="1219065.VPR01S_05_00380"/>
<gene>
    <name evidence="1" type="ORF">VPR01S_05_00380</name>
</gene>
<accession>U3BJB9</accession>
<dbReference type="EMBL" id="BATJ01000005">
    <property type="protein sequence ID" value="GAD66743.1"/>
    <property type="molecule type" value="Genomic_DNA"/>
</dbReference>
<dbReference type="InterPro" id="IPR010710">
    <property type="entry name" value="DUF1289"/>
</dbReference>
<evidence type="ECO:0008006" key="3">
    <source>
        <dbReference type="Google" id="ProtNLM"/>
    </source>
</evidence>
<dbReference type="PANTHER" id="PTHR35175:SF2">
    <property type="entry name" value="DUF1289 DOMAIN-CONTAINING PROTEIN"/>
    <property type="match status" value="1"/>
</dbReference>
<dbReference type="Pfam" id="PF06945">
    <property type="entry name" value="DUF1289"/>
    <property type="match status" value="1"/>
</dbReference>